<keyword evidence="1" id="KW-1133">Transmembrane helix</keyword>
<dbReference type="AlphaFoldDB" id="A0A914H8U0"/>
<protein>
    <submittedName>
        <fullName evidence="4">Uncharacterized protein</fullName>
    </submittedName>
</protein>
<keyword evidence="3" id="KW-1185">Reference proteome</keyword>
<feature type="transmembrane region" description="Helical" evidence="1">
    <location>
        <begin position="93"/>
        <end position="115"/>
    </location>
</feature>
<feature type="signal peptide" evidence="2">
    <location>
        <begin position="1"/>
        <end position="21"/>
    </location>
</feature>
<evidence type="ECO:0000256" key="1">
    <source>
        <dbReference type="SAM" id="Phobius"/>
    </source>
</evidence>
<feature type="chain" id="PRO_5037792862" evidence="2">
    <location>
        <begin position="22"/>
        <end position="151"/>
    </location>
</feature>
<reference evidence="4" key="1">
    <citation type="submission" date="2022-11" db="UniProtKB">
        <authorList>
            <consortium name="WormBaseParasite"/>
        </authorList>
    </citation>
    <scope>IDENTIFICATION</scope>
</reference>
<organism evidence="3 4">
    <name type="scientific">Globodera rostochiensis</name>
    <name type="common">Golden nematode worm</name>
    <name type="synonym">Heterodera rostochiensis</name>
    <dbReference type="NCBI Taxonomy" id="31243"/>
    <lineage>
        <taxon>Eukaryota</taxon>
        <taxon>Metazoa</taxon>
        <taxon>Ecdysozoa</taxon>
        <taxon>Nematoda</taxon>
        <taxon>Chromadorea</taxon>
        <taxon>Rhabditida</taxon>
        <taxon>Tylenchina</taxon>
        <taxon>Tylenchomorpha</taxon>
        <taxon>Tylenchoidea</taxon>
        <taxon>Heteroderidae</taxon>
        <taxon>Heteroderinae</taxon>
        <taxon>Globodera</taxon>
    </lineage>
</organism>
<dbReference type="Proteomes" id="UP000887572">
    <property type="component" value="Unplaced"/>
</dbReference>
<sequence>MYSLKVALVLLFLRISLHVFGEEEEVLPPYQEYLKRIEHRRLSNTIIPTTTQPSTTTSSALPKLEKLVVDESIAAIAPPLIQLCKDTTNETNLYQQTICWALFALYLMVIVSLILQQLCSLFWMKNGQHSNIDNFETKSANRASISRLLRQ</sequence>
<keyword evidence="2" id="KW-0732">Signal</keyword>
<keyword evidence="1" id="KW-0472">Membrane</keyword>
<keyword evidence="1" id="KW-0812">Transmembrane</keyword>
<evidence type="ECO:0000313" key="3">
    <source>
        <dbReference type="Proteomes" id="UP000887572"/>
    </source>
</evidence>
<evidence type="ECO:0000313" key="4">
    <source>
        <dbReference type="WBParaSite" id="Gr19_v10_g14866.t1"/>
    </source>
</evidence>
<name>A0A914H8U0_GLORO</name>
<dbReference type="WBParaSite" id="Gr19_v10_g14866.t1">
    <property type="protein sequence ID" value="Gr19_v10_g14866.t1"/>
    <property type="gene ID" value="Gr19_v10_g14866"/>
</dbReference>
<evidence type="ECO:0000256" key="2">
    <source>
        <dbReference type="SAM" id="SignalP"/>
    </source>
</evidence>
<accession>A0A914H8U0</accession>
<proteinExistence type="predicted"/>